<name>A0A081BXN3_VECG1</name>
<accession>A0A081BXN3</accession>
<dbReference type="PANTHER" id="PTHR42901">
    <property type="entry name" value="ALCOHOL DEHYDROGENASE"/>
    <property type="match status" value="1"/>
</dbReference>
<evidence type="ECO:0000256" key="2">
    <source>
        <dbReference type="ARBA" id="ARBA00023002"/>
    </source>
</evidence>
<comment type="similarity">
    <text evidence="1">Belongs to the short-chain dehydrogenases/reductases (SDR) family.</text>
</comment>
<dbReference type="PANTHER" id="PTHR42901:SF1">
    <property type="entry name" value="ALCOHOL DEHYDROGENASE"/>
    <property type="match status" value="1"/>
</dbReference>
<dbReference type="InterPro" id="IPR002347">
    <property type="entry name" value="SDR_fam"/>
</dbReference>
<gene>
    <name evidence="3" type="ORF">U27_04052</name>
</gene>
<organism evidence="3">
    <name type="scientific">Vecturithrix granuli</name>
    <dbReference type="NCBI Taxonomy" id="1499967"/>
    <lineage>
        <taxon>Bacteria</taxon>
        <taxon>Candidatus Moduliflexota</taxon>
        <taxon>Candidatus Vecturitrichia</taxon>
        <taxon>Candidatus Vecturitrichales</taxon>
        <taxon>Candidatus Vecturitrichaceae</taxon>
        <taxon>Candidatus Vecturithrix</taxon>
    </lineage>
</organism>
<keyword evidence="4" id="KW-1185">Reference proteome</keyword>
<dbReference type="InterPro" id="IPR036291">
    <property type="entry name" value="NAD(P)-bd_dom_sf"/>
</dbReference>
<dbReference type="STRING" id="1499967.U27_04052"/>
<protein>
    <submittedName>
        <fullName evidence="3">Singapore isolate B, sub-type 7</fullName>
    </submittedName>
</protein>
<dbReference type="Proteomes" id="UP000030661">
    <property type="component" value="Unassembled WGS sequence"/>
</dbReference>
<dbReference type="GO" id="GO:0016491">
    <property type="term" value="F:oxidoreductase activity"/>
    <property type="evidence" value="ECO:0007669"/>
    <property type="project" value="UniProtKB-KW"/>
</dbReference>
<dbReference type="AlphaFoldDB" id="A0A081BXN3"/>
<dbReference type="EMBL" id="DF820465">
    <property type="protein sequence ID" value="GAK57088.1"/>
    <property type="molecule type" value="Genomic_DNA"/>
</dbReference>
<dbReference type="HOGENOM" id="CLU_1136303_0_0_0"/>
<dbReference type="Gene3D" id="3.40.50.720">
    <property type="entry name" value="NAD(P)-binding Rossmann-like Domain"/>
    <property type="match status" value="1"/>
</dbReference>
<sequence length="244" mass="27616">MTILLLGASSELGRAFIQEFASQNTLLLTGRDCTRLEIIKREAEQAGAKEVRCFEHDLVSGSHALLEAFQGQRIDLLINLASATSNLSDPAIEPEQIEAYTRTDLLTPVELVMALLQAQPSAYNSDKPLRIMFISSVLAMLHSPDRDIYAAYKRLQAAFLQRIAALHPEQVRFTIITIGTRLPRRECTRHHRNIARKAARLYLTHDTIFYGFQGRMLLLLNQICPWLISGMISLSRRSPKNRVF</sequence>
<evidence type="ECO:0000313" key="3">
    <source>
        <dbReference type="EMBL" id="GAK57088.1"/>
    </source>
</evidence>
<dbReference type="SUPFAM" id="SSF51735">
    <property type="entry name" value="NAD(P)-binding Rossmann-fold domains"/>
    <property type="match status" value="1"/>
</dbReference>
<evidence type="ECO:0000256" key="1">
    <source>
        <dbReference type="ARBA" id="ARBA00006484"/>
    </source>
</evidence>
<keyword evidence="2" id="KW-0560">Oxidoreductase</keyword>
<dbReference type="Pfam" id="PF00106">
    <property type="entry name" value="adh_short"/>
    <property type="match status" value="1"/>
</dbReference>
<reference evidence="3" key="1">
    <citation type="journal article" date="2015" name="PeerJ">
        <title>First genomic representation of candidate bacterial phylum KSB3 points to enhanced environmental sensing as a trigger of wastewater bulking.</title>
        <authorList>
            <person name="Sekiguchi Y."/>
            <person name="Ohashi A."/>
            <person name="Parks D.H."/>
            <person name="Yamauchi T."/>
            <person name="Tyson G.W."/>
            <person name="Hugenholtz P."/>
        </authorList>
    </citation>
    <scope>NUCLEOTIDE SEQUENCE [LARGE SCALE GENOMIC DNA]</scope>
</reference>
<proteinExistence type="inferred from homology"/>
<evidence type="ECO:0000313" key="4">
    <source>
        <dbReference type="Proteomes" id="UP000030661"/>
    </source>
</evidence>